<reference evidence="1 2" key="2">
    <citation type="submission" date="2020-03" db="EMBL/GenBank/DDBJ databases">
        <title>Devosia chinhatensis sp. nov., isolated from a hexachlorocyclohexane (HCH) dump site in India.</title>
        <authorList>
            <person name="Kumar M."/>
            <person name="Lal R."/>
        </authorList>
    </citation>
    <scope>NUCLEOTIDE SEQUENCE [LARGE SCALE GENOMIC DNA]</scope>
    <source>
        <strain evidence="1 2">H239</strain>
    </source>
</reference>
<proteinExistence type="predicted"/>
<keyword evidence="2" id="KW-1185">Reference proteome</keyword>
<dbReference type="EMBL" id="JAALFG010000003">
    <property type="protein sequence ID" value="NGP18600.1"/>
    <property type="molecule type" value="Genomic_DNA"/>
</dbReference>
<evidence type="ECO:0000313" key="1">
    <source>
        <dbReference type="EMBL" id="NGP18600.1"/>
    </source>
</evidence>
<protein>
    <submittedName>
        <fullName evidence="1">Uncharacterized protein</fullName>
    </submittedName>
</protein>
<organism evidence="1 2">
    <name type="scientific">Devosia aurantiaca</name>
    <dbReference type="NCBI Taxonomy" id="2714858"/>
    <lineage>
        <taxon>Bacteria</taxon>
        <taxon>Pseudomonadati</taxon>
        <taxon>Pseudomonadota</taxon>
        <taxon>Alphaproteobacteria</taxon>
        <taxon>Hyphomicrobiales</taxon>
        <taxon>Devosiaceae</taxon>
        <taxon>Devosia</taxon>
    </lineage>
</organism>
<comment type="caution">
    <text evidence="1">The sequence shown here is derived from an EMBL/GenBank/DDBJ whole genome shotgun (WGS) entry which is preliminary data.</text>
</comment>
<dbReference type="AlphaFoldDB" id="A0A6M1SN98"/>
<dbReference type="RefSeq" id="WP_164534858.1">
    <property type="nucleotide sequence ID" value="NZ_JAALFG010000003.1"/>
</dbReference>
<gene>
    <name evidence="1" type="ORF">G5575_13915</name>
</gene>
<accession>A0A6M1SN98</accession>
<reference evidence="1 2" key="1">
    <citation type="submission" date="2020-02" db="EMBL/GenBank/DDBJ databases">
        <authorList>
            <person name="Khan S.A."/>
            <person name="Jeon C.O."/>
            <person name="Chun B.H."/>
        </authorList>
    </citation>
    <scope>NUCLEOTIDE SEQUENCE [LARGE SCALE GENOMIC DNA]</scope>
    <source>
        <strain evidence="1 2">H239</strain>
    </source>
</reference>
<name>A0A6M1SN98_9HYPH</name>
<sequence length="76" mass="8692">MERQSQVLDVTVEQDGHRYQASYFVERDVIHAQIEGKVMEMPLGRKPAAETVKGLLSGFLLQRSRQLRHVNAWAGK</sequence>
<evidence type="ECO:0000313" key="2">
    <source>
        <dbReference type="Proteomes" id="UP000474802"/>
    </source>
</evidence>
<dbReference type="Proteomes" id="UP000474802">
    <property type="component" value="Unassembled WGS sequence"/>
</dbReference>